<evidence type="ECO:0000256" key="6">
    <source>
        <dbReference type="ARBA" id="ARBA00022691"/>
    </source>
</evidence>
<keyword evidence="3 7" id="KW-0963">Cytoplasm</keyword>
<name>A0ABW2DRG9_9BACT</name>
<dbReference type="Pfam" id="PF01135">
    <property type="entry name" value="PCMT"/>
    <property type="match status" value="1"/>
</dbReference>
<accession>A0ABW2DRG9</accession>
<gene>
    <name evidence="7" type="primary">pcm</name>
    <name evidence="8" type="ORF">ACFQHR_14360</name>
</gene>
<comment type="subcellular location">
    <subcellularLocation>
        <location evidence="1 7">Cytoplasm</location>
    </subcellularLocation>
</comment>
<sequence>MGPTKQEMLEHQLKGRDISDPNVLLAMWEIDRTLFVPEELRERAYEDKAQPIGMEQTISQPYIVAYMAQALRLSLNERVLEVGTGCGYNAAVLSRLVAQVYSIEVIEWLTQLARENIQKAGIHNVTTRHGDGFRGWPEEAPFDAIILTAAPPAIPEPLKHQLRIGGRLLAPVGSNLQKLVMLIRHSESYFEERELIPVRFVPMTGEAQKRG</sequence>
<evidence type="ECO:0000256" key="3">
    <source>
        <dbReference type="ARBA" id="ARBA00022490"/>
    </source>
</evidence>
<comment type="caution">
    <text evidence="8">The sequence shown here is derived from an EMBL/GenBank/DDBJ whole genome shotgun (WGS) entry which is preliminary data.</text>
</comment>
<evidence type="ECO:0000256" key="7">
    <source>
        <dbReference type="HAMAP-Rule" id="MF_00090"/>
    </source>
</evidence>
<dbReference type="EMBL" id="JBHSYQ010000008">
    <property type="protein sequence ID" value="MFC6998816.1"/>
    <property type="molecule type" value="Genomic_DNA"/>
</dbReference>
<dbReference type="PANTHER" id="PTHR11579">
    <property type="entry name" value="PROTEIN-L-ISOASPARTATE O-METHYLTRANSFERASE"/>
    <property type="match status" value="1"/>
</dbReference>
<dbReference type="InterPro" id="IPR029063">
    <property type="entry name" value="SAM-dependent_MTases_sf"/>
</dbReference>
<reference evidence="9" key="1">
    <citation type="journal article" date="2019" name="Int. J. Syst. Evol. Microbiol.">
        <title>The Global Catalogue of Microorganisms (GCM) 10K type strain sequencing project: providing services to taxonomists for standard genome sequencing and annotation.</title>
        <authorList>
            <consortium name="The Broad Institute Genomics Platform"/>
            <consortium name="The Broad Institute Genome Sequencing Center for Infectious Disease"/>
            <person name="Wu L."/>
            <person name="Ma J."/>
        </authorList>
    </citation>
    <scope>NUCLEOTIDE SEQUENCE [LARGE SCALE GENOMIC DNA]</scope>
    <source>
        <strain evidence="9">CGMCC 4.7393</strain>
    </source>
</reference>
<dbReference type="NCBIfam" id="TIGR00080">
    <property type="entry name" value="pimt"/>
    <property type="match status" value="1"/>
</dbReference>
<evidence type="ECO:0000313" key="9">
    <source>
        <dbReference type="Proteomes" id="UP001596405"/>
    </source>
</evidence>
<evidence type="ECO:0000313" key="8">
    <source>
        <dbReference type="EMBL" id="MFC6998816.1"/>
    </source>
</evidence>
<dbReference type="GO" id="GO:0004719">
    <property type="term" value="F:protein-L-isoaspartate (D-aspartate) O-methyltransferase activity"/>
    <property type="evidence" value="ECO:0007669"/>
    <property type="project" value="UniProtKB-EC"/>
</dbReference>
<comment type="similarity">
    <text evidence="2 7">Belongs to the methyltransferase superfamily. L-isoaspartyl/D-aspartyl protein methyltransferase family.</text>
</comment>
<comment type="catalytic activity">
    <reaction evidence="7">
        <text>[protein]-L-isoaspartate + S-adenosyl-L-methionine = [protein]-L-isoaspartate alpha-methyl ester + S-adenosyl-L-homocysteine</text>
        <dbReference type="Rhea" id="RHEA:12705"/>
        <dbReference type="Rhea" id="RHEA-COMP:12143"/>
        <dbReference type="Rhea" id="RHEA-COMP:12144"/>
        <dbReference type="ChEBI" id="CHEBI:57856"/>
        <dbReference type="ChEBI" id="CHEBI:59789"/>
        <dbReference type="ChEBI" id="CHEBI:90596"/>
        <dbReference type="ChEBI" id="CHEBI:90598"/>
        <dbReference type="EC" id="2.1.1.77"/>
    </reaction>
</comment>
<keyword evidence="4 7" id="KW-0489">Methyltransferase</keyword>
<dbReference type="HAMAP" id="MF_00090">
    <property type="entry name" value="PIMT"/>
    <property type="match status" value="1"/>
</dbReference>
<dbReference type="Proteomes" id="UP001596405">
    <property type="component" value="Unassembled WGS sequence"/>
</dbReference>
<dbReference type="EC" id="2.1.1.77" evidence="7"/>
<organism evidence="8 9">
    <name type="scientific">Rufibacter roseus</name>
    <dbReference type="NCBI Taxonomy" id="1567108"/>
    <lineage>
        <taxon>Bacteria</taxon>
        <taxon>Pseudomonadati</taxon>
        <taxon>Bacteroidota</taxon>
        <taxon>Cytophagia</taxon>
        <taxon>Cytophagales</taxon>
        <taxon>Hymenobacteraceae</taxon>
        <taxon>Rufibacter</taxon>
    </lineage>
</organism>
<comment type="function">
    <text evidence="7">Catalyzes the methyl esterification of L-isoaspartyl residues in peptides and proteins that result from spontaneous decomposition of normal L-aspartyl and L-asparaginyl residues. It plays a role in the repair and/or degradation of damaged proteins.</text>
</comment>
<dbReference type="InterPro" id="IPR000682">
    <property type="entry name" value="PCMT"/>
</dbReference>
<evidence type="ECO:0000256" key="2">
    <source>
        <dbReference type="ARBA" id="ARBA00005369"/>
    </source>
</evidence>
<feature type="active site" evidence="7">
    <location>
        <position position="59"/>
    </location>
</feature>
<dbReference type="GO" id="GO:0032259">
    <property type="term" value="P:methylation"/>
    <property type="evidence" value="ECO:0007669"/>
    <property type="project" value="UniProtKB-KW"/>
</dbReference>
<protein>
    <recommendedName>
        <fullName evidence="7">Protein-L-isoaspartate O-methyltransferase</fullName>
        <ecNumber evidence="7">2.1.1.77</ecNumber>
    </recommendedName>
    <alternativeName>
        <fullName evidence="7">L-isoaspartyl protein carboxyl methyltransferase</fullName>
    </alternativeName>
    <alternativeName>
        <fullName evidence="7">Protein L-isoaspartyl methyltransferase</fullName>
    </alternativeName>
    <alternativeName>
        <fullName evidence="7">Protein-beta-aspartate methyltransferase</fullName>
        <shortName evidence="7">PIMT</shortName>
    </alternativeName>
</protein>
<proteinExistence type="inferred from homology"/>
<evidence type="ECO:0000256" key="1">
    <source>
        <dbReference type="ARBA" id="ARBA00004496"/>
    </source>
</evidence>
<dbReference type="Gene3D" id="3.40.50.150">
    <property type="entry name" value="Vaccinia Virus protein VP39"/>
    <property type="match status" value="1"/>
</dbReference>
<dbReference type="PANTHER" id="PTHR11579:SF0">
    <property type="entry name" value="PROTEIN-L-ISOASPARTATE(D-ASPARTATE) O-METHYLTRANSFERASE"/>
    <property type="match status" value="1"/>
</dbReference>
<keyword evidence="5 7" id="KW-0808">Transferase</keyword>
<dbReference type="CDD" id="cd02440">
    <property type="entry name" value="AdoMet_MTases"/>
    <property type="match status" value="1"/>
</dbReference>
<evidence type="ECO:0000256" key="5">
    <source>
        <dbReference type="ARBA" id="ARBA00022679"/>
    </source>
</evidence>
<dbReference type="PROSITE" id="PS01279">
    <property type="entry name" value="PCMT"/>
    <property type="match status" value="1"/>
</dbReference>
<dbReference type="NCBIfam" id="NF001453">
    <property type="entry name" value="PRK00312.1"/>
    <property type="match status" value="1"/>
</dbReference>
<keyword evidence="9" id="KW-1185">Reference proteome</keyword>
<keyword evidence="6 7" id="KW-0949">S-adenosyl-L-methionine</keyword>
<dbReference type="SUPFAM" id="SSF53335">
    <property type="entry name" value="S-adenosyl-L-methionine-dependent methyltransferases"/>
    <property type="match status" value="1"/>
</dbReference>
<dbReference type="RefSeq" id="WP_066625631.1">
    <property type="nucleotide sequence ID" value="NZ_JBHSYQ010000008.1"/>
</dbReference>
<evidence type="ECO:0000256" key="4">
    <source>
        <dbReference type="ARBA" id="ARBA00022603"/>
    </source>
</evidence>